<comment type="catalytic activity">
    <reaction evidence="7">
        <text>(S)-4-hydroxy-2-oxopentanoate = acetaldehyde + pyruvate</text>
        <dbReference type="Rhea" id="RHEA:22624"/>
        <dbReference type="ChEBI" id="CHEBI:15343"/>
        <dbReference type="ChEBI" id="CHEBI:15361"/>
        <dbReference type="ChEBI" id="CHEBI:73143"/>
        <dbReference type="EC" id="4.1.3.39"/>
    </reaction>
</comment>
<keyword evidence="4 7" id="KW-0464">Manganese</keyword>
<evidence type="ECO:0000256" key="7">
    <source>
        <dbReference type="HAMAP-Rule" id="MF_01656"/>
    </source>
</evidence>
<dbReference type="InterPro" id="IPR013785">
    <property type="entry name" value="Aldolase_TIM"/>
</dbReference>
<sequence>MTIRPEDVPVVDREVTETEVLANATAAGGERDLRITDSTLRDGSHAMSHQFTEEQVRGVVSALDRAGVQAIEVTHGDGLGGSSFNYGFSLVDELDLIRAAVDEATQAKIAVLMLPGLATVRDLKQAHAVGASVARIATHCTEADVSTQHFGEARALGMETVGFLMLSHSTTPDVLARNARTMVDAGAECVYVVDSAGALILSDAQERITAVVEEVGRDGAQVGFHGHQNLSMGVANSVLAYQNGAVQIDGALCALGAGAGNSPTEVLAATFERMGIRTGIDLGEVLSAAEEVVRPFIPRLPWMDRSSITQGYAGVYSSFLLHAERAAERYGVPAHEILQKVGEYGYVGGQEDMIIDIALELAQEKELGDLAGSGVR</sequence>
<dbReference type="PANTHER" id="PTHR10277">
    <property type="entry name" value="HOMOCITRATE SYNTHASE-RELATED"/>
    <property type="match status" value="1"/>
</dbReference>
<dbReference type="SUPFAM" id="SSF89000">
    <property type="entry name" value="post-HMGL domain-like"/>
    <property type="match status" value="1"/>
</dbReference>
<evidence type="ECO:0000313" key="11">
    <source>
        <dbReference type="Proteomes" id="UP000636918"/>
    </source>
</evidence>
<dbReference type="PROSITE" id="PS50991">
    <property type="entry name" value="PYR_CT"/>
    <property type="match status" value="1"/>
</dbReference>
<reference evidence="10 11" key="1">
    <citation type="submission" date="2021-01" db="EMBL/GenBank/DDBJ databases">
        <title>Genome seq and assembly of Nocardiodes sp. G10.</title>
        <authorList>
            <person name="Chhetri G."/>
        </authorList>
    </citation>
    <scope>NUCLEOTIDE SEQUENCE [LARGE SCALE GENOMIC DNA]</scope>
    <source>
        <strain evidence="10 11">G10</strain>
    </source>
</reference>
<dbReference type="EC" id="4.1.3.39" evidence="7 8"/>
<keyword evidence="3 7" id="KW-0058">Aromatic hydrocarbons catabolism</keyword>
<dbReference type="NCBIfam" id="NF006049">
    <property type="entry name" value="PRK08195.1"/>
    <property type="match status" value="1"/>
</dbReference>
<feature type="binding site" evidence="7">
    <location>
        <begin position="41"/>
        <end position="42"/>
    </location>
    <ligand>
        <name>substrate</name>
    </ligand>
</feature>
<dbReference type="PANTHER" id="PTHR10277:SF9">
    <property type="entry name" value="2-ISOPROPYLMALATE SYNTHASE 1, CHLOROPLASTIC-RELATED"/>
    <property type="match status" value="1"/>
</dbReference>
<evidence type="ECO:0000313" key="10">
    <source>
        <dbReference type="EMBL" id="MBL0748086.1"/>
    </source>
</evidence>
<accession>A0ABS1LC19</accession>
<evidence type="ECO:0000256" key="8">
    <source>
        <dbReference type="NCBIfam" id="TIGR03217"/>
    </source>
</evidence>
<dbReference type="InterPro" id="IPR000891">
    <property type="entry name" value="PYR_CT"/>
</dbReference>
<name>A0ABS1LC19_9ACTN</name>
<dbReference type="NCBIfam" id="TIGR03217">
    <property type="entry name" value="4OH_2_O_val_ald"/>
    <property type="match status" value="1"/>
</dbReference>
<keyword evidence="5 7" id="KW-0456">Lyase</keyword>
<feature type="binding site" evidence="7">
    <location>
        <position position="225"/>
    </location>
    <ligand>
        <name>substrate</name>
    </ligand>
</feature>
<comment type="caution">
    <text evidence="10">The sequence shown here is derived from an EMBL/GenBank/DDBJ whole genome shotgun (WGS) entry which is preliminary data.</text>
</comment>
<feature type="binding site" evidence="7">
    <location>
        <position position="225"/>
    </location>
    <ligand>
        <name>Mn(2+)</name>
        <dbReference type="ChEBI" id="CHEBI:29035"/>
    </ligand>
</feature>
<comment type="similarity">
    <text evidence="1 7">Belongs to the 4-hydroxy-2-oxovalerate aldolase family.</text>
</comment>
<evidence type="ECO:0000256" key="4">
    <source>
        <dbReference type="ARBA" id="ARBA00023211"/>
    </source>
</evidence>
<dbReference type="Gene3D" id="1.10.8.60">
    <property type="match status" value="1"/>
</dbReference>
<dbReference type="InterPro" id="IPR017629">
    <property type="entry name" value="4OH_2_O-val_aldolase"/>
</dbReference>
<feature type="active site" description="Proton acceptor" evidence="7">
    <location>
        <position position="45"/>
    </location>
</feature>
<feature type="site" description="Transition state stabilizer" evidence="7">
    <location>
        <position position="41"/>
    </location>
</feature>
<feature type="binding site" evidence="7">
    <location>
        <position position="42"/>
    </location>
    <ligand>
        <name>Mn(2+)</name>
        <dbReference type="ChEBI" id="CHEBI:29035"/>
    </ligand>
</feature>
<keyword evidence="11" id="KW-1185">Reference proteome</keyword>
<dbReference type="InterPro" id="IPR050073">
    <property type="entry name" value="2-IPM_HCS-like"/>
</dbReference>
<feature type="binding site" evidence="7">
    <location>
        <position position="195"/>
    </location>
    <ligand>
        <name>substrate</name>
    </ligand>
</feature>
<dbReference type="HAMAP" id="MF_01656">
    <property type="entry name" value="HOA"/>
    <property type="match status" value="1"/>
</dbReference>
<dbReference type="Pfam" id="PF07836">
    <property type="entry name" value="DmpG_comm"/>
    <property type="match status" value="1"/>
</dbReference>
<feature type="binding site" evidence="7">
    <location>
        <position position="316"/>
    </location>
    <ligand>
        <name>substrate</name>
    </ligand>
</feature>
<gene>
    <name evidence="10" type="primary">dmpG</name>
    <name evidence="10" type="ORF">JI751_10725</name>
</gene>
<organism evidence="10 11">
    <name type="scientific">Nocardioides baculatus</name>
    <dbReference type="NCBI Taxonomy" id="2801337"/>
    <lineage>
        <taxon>Bacteria</taxon>
        <taxon>Bacillati</taxon>
        <taxon>Actinomycetota</taxon>
        <taxon>Actinomycetes</taxon>
        <taxon>Propionibacteriales</taxon>
        <taxon>Nocardioidaceae</taxon>
        <taxon>Nocardioides</taxon>
    </lineage>
</organism>
<dbReference type="CDD" id="cd07943">
    <property type="entry name" value="DRE_TIM_HOA"/>
    <property type="match status" value="1"/>
</dbReference>
<dbReference type="GO" id="GO:0008701">
    <property type="term" value="F:4-hydroxy-2-oxovalerate aldolase activity"/>
    <property type="evidence" value="ECO:0007669"/>
    <property type="project" value="UniProtKB-EC"/>
</dbReference>
<dbReference type="InterPro" id="IPR012425">
    <property type="entry name" value="DmpG_comm"/>
</dbReference>
<evidence type="ECO:0000256" key="2">
    <source>
        <dbReference type="ARBA" id="ARBA00022723"/>
    </source>
</evidence>
<keyword evidence="2 7" id="KW-0479">Metal-binding</keyword>
<feature type="domain" description="Pyruvate carboxyltransferase" evidence="9">
    <location>
        <begin position="33"/>
        <end position="286"/>
    </location>
</feature>
<proteinExistence type="inferred from homology"/>
<dbReference type="EMBL" id="JAERSG010000003">
    <property type="protein sequence ID" value="MBL0748086.1"/>
    <property type="molecule type" value="Genomic_DNA"/>
</dbReference>
<dbReference type="SUPFAM" id="SSF51569">
    <property type="entry name" value="Aldolase"/>
    <property type="match status" value="1"/>
</dbReference>
<dbReference type="Pfam" id="PF00682">
    <property type="entry name" value="HMGL-like"/>
    <property type="match status" value="1"/>
</dbReference>
<evidence type="ECO:0000256" key="6">
    <source>
        <dbReference type="ARBA" id="ARBA00023518"/>
    </source>
</evidence>
<feature type="binding site" evidence="7">
    <location>
        <position position="227"/>
    </location>
    <ligand>
        <name>Mn(2+)</name>
        <dbReference type="ChEBI" id="CHEBI:29035"/>
    </ligand>
</feature>
<dbReference type="Proteomes" id="UP000636918">
    <property type="component" value="Unassembled WGS sequence"/>
</dbReference>
<evidence type="ECO:0000256" key="3">
    <source>
        <dbReference type="ARBA" id="ARBA00022797"/>
    </source>
</evidence>
<dbReference type="Gene3D" id="3.20.20.70">
    <property type="entry name" value="Aldolase class I"/>
    <property type="match status" value="1"/>
</dbReference>
<protein>
    <recommendedName>
        <fullName evidence="7 8">4-hydroxy-2-oxovalerate aldolase</fullName>
        <shortName evidence="7">HOA</shortName>
        <ecNumber evidence="7 8">4.1.3.39</ecNumber>
    </recommendedName>
    <alternativeName>
        <fullName evidence="7">4-hydroxy-2-keto-pentanoic acid aldolase</fullName>
    </alternativeName>
    <alternativeName>
        <fullName evidence="7">4-hydroxy-2-oxopentanoate aldolase</fullName>
    </alternativeName>
</protein>
<comment type="catalytic activity">
    <reaction evidence="6">
        <text>(S)-4-hydroxy-2-oxohexanoate = propanal + pyruvate</text>
        <dbReference type="Rhea" id="RHEA:36003"/>
        <dbReference type="ChEBI" id="CHEBI:15361"/>
        <dbReference type="ChEBI" id="CHEBI:17153"/>
        <dbReference type="ChEBI" id="CHEBI:73142"/>
        <dbReference type="EC" id="4.1.3.43"/>
    </reaction>
    <physiologicalReaction direction="left-to-right" evidence="6">
        <dbReference type="Rhea" id="RHEA:36004"/>
    </physiologicalReaction>
</comment>
<dbReference type="InterPro" id="IPR035685">
    <property type="entry name" value="DRE_TIM_HOA"/>
</dbReference>
<evidence type="ECO:0000256" key="1">
    <source>
        <dbReference type="ARBA" id="ARBA00008944"/>
    </source>
</evidence>
<evidence type="ECO:0000259" key="9">
    <source>
        <dbReference type="PROSITE" id="PS50991"/>
    </source>
</evidence>
<evidence type="ECO:0000256" key="5">
    <source>
        <dbReference type="ARBA" id="ARBA00023239"/>
    </source>
</evidence>